<evidence type="ECO:0000256" key="1">
    <source>
        <dbReference type="SAM" id="Coils"/>
    </source>
</evidence>
<sequence length="1605" mass="161094">MALAASMGPALKARSGRPPLAPGTSSSGLRCVRHALWPLPRPRWTAQAPTAATADGAAGPAPAADGRPPSTDSAAVEAAASTNSHDGGEQPLPPPAAAAPKRRGRRPKAAAAEQEALAGPAGDAVSATAAAAQAAEAKPKRRRTRRPAAAADPSGPSLASAGSASASASDEEAPAAPAAAAAVGPRRRGRRPAASSSLAVAASGGGGGSSGSLSSVDGGAAAAAAAAAAGVPDDGGPVVFSTKLPGPAWAEKKRWVVFSDLHVRESSLATCLEVMRAVEAEARARDAGVMFLGDFWDKRGALPVEPLNQVLQELSRWRCPVLMLVGNHDQIDLGGRRHSLTPLELACPHVHVFEEPTLWNHALWLPYRREGWILTRAMAQAAGAAGAADAAGATAAADGGSGGGGGAGAGGGGGVNAIFMHADVRTARTNQWRQAQEGLDPSAFPPALPAYSGHYHLPHTVPGTAITYVGSPYQVSLGEAGEAKRLLVLSAPAWAPEAEVPLALGPRHHRVSGAAAAERLVDLARAAAAAAAAGGGGGAAGVGGVAAEAGAEAEAAGVWRGGQAEGGAPRRGDRVKLWLSAAEAGDGRVAEALAQLEAAGVAVEQVLQPEARPPRVEAAEGASPEELIAAYFAGPGAGPDAEAAAVVVRQAVAAARDAAGVGDAAAAAGGGAAVAGGGGGGCVDLDFEWVRLCGFGPFVEDQTYPLASRGVRVVVGSNLDEPGADSNGAGKTCLVGAPLWALTGDVLARTESGGGGRVPVDALRNDGCPQCRVAVGGRLNGRPFVVTREVKRGKTSGLSLCLDGQDLTQQDISSTAELIRSSFATDLLRCSAFFGQNDITGLLEANDATLKQRLGLVVDLEVWEAARQTLTPQRKSATSAAAEALGRGRLLGEQAGRRAAEVAAAEAAEADWAGQHAARLARYDAEVMARAAEAAAAAAALAAPAAAARGLAASLRSSAAAAEAEQRQWEAEVAAQQAAMSTPPVPAAAPVAARLPSAAASASASASGLGSGSGAAPCPAAAAAEAEAAEAAAAEAVRGRRVEEAKAYSRRTECQAAAGMALGALKQRQASLAEYTTAVSQLATVHTVQTANGHGHAPVKTATATASVAESVTSTSYDGYAGTNGHHKSDGGYNGSGYNGGGGGEAGGGEAAVVAVCDRCRQPISSHQYAANVERLEADAQEARQVYDRAAAELAEAEEAFRGAAARAQEADAALTALVRHRTEEARRAAAAATAAAAAAEREARAAAEATAAAQREAWAAATRALTVLRQRLAGSERRRGELLSAAADLDRVALDLDSSMAAFAVQSEALHQDPAVHAHVEAAASPEVAAAQAAAAAEGGPAAAAEQLLAAARGLAAAARREAAAAARALAGAARELEQVRAEAEAAAEAAAAAEARSRALAEADRALGRSGIPSLLLEDVLGQLQTYTAGYLSELCDGYLLELSATRGGAAGAAGGEQGPPQRGAAREKEEIQKVIKVRDPLASTSSSTSSTGPSPSAPALRVRDVRQLSGGERRRLALALCLGFERLVRARRRLASSLLVLDEVLQQLDNTGCERVACVLRERLPHSTVLVVGQGSSAVAEAFEVVDVVEKRGGAARVRVAA</sequence>
<evidence type="ECO:0000313" key="5">
    <source>
        <dbReference type="EMBL" id="KAG2498517.1"/>
    </source>
</evidence>
<comment type="caution">
    <text evidence="5">The sequence shown here is derived from an EMBL/GenBank/DDBJ whole genome shotgun (WGS) entry which is preliminary data.</text>
</comment>
<feature type="domain" description="RecF/RecN/SMC N-terminal" evidence="4">
    <location>
        <begin position="726"/>
        <end position="1596"/>
    </location>
</feature>
<feature type="domain" description="Calcineurin-like phosphoesterase" evidence="3">
    <location>
        <begin position="256"/>
        <end position="336"/>
    </location>
</feature>
<dbReference type="GO" id="GO:0051276">
    <property type="term" value="P:chromosome organization"/>
    <property type="evidence" value="ECO:0007669"/>
    <property type="project" value="UniProtKB-ARBA"/>
</dbReference>
<feature type="compositionally biased region" description="Low complexity" evidence="2">
    <location>
        <begin position="1485"/>
        <end position="1502"/>
    </location>
</feature>
<feature type="compositionally biased region" description="Low complexity" evidence="2">
    <location>
        <begin position="147"/>
        <end position="184"/>
    </location>
</feature>
<dbReference type="InterPro" id="IPR029052">
    <property type="entry name" value="Metallo-depent_PP-like"/>
</dbReference>
<evidence type="ECO:0000313" key="6">
    <source>
        <dbReference type="Proteomes" id="UP000612055"/>
    </source>
</evidence>
<proteinExistence type="predicted"/>
<dbReference type="CDD" id="cd00267">
    <property type="entry name" value="ABC_ATPase"/>
    <property type="match status" value="1"/>
</dbReference>
<feature type="compositionally biased region" description="Low complexity" evidence="2">
    <location>
        <begin position="192"/>
        <end position="202"/>
    </location>
</feature>
<organism evidence="5 6">
    <name type="scientific">Edaphochlamys debaryana</name>
    <dbReference type="NCBI Taxonomy" id="47281"/>
    <lineage>
        <taxon>Eukaryota</taxon>
        <taxon>Viridiplantae</taxon>
        <taxon>Chlorophyta</taxon>
        <taxon>core chlorophytes</taxon>
        <taxon>Chlorophyceae</taxon>
        <taxon>CS clade</taxon>
        <taxon>Chlamydomonadales</taxon>
        <taxon>Chlamydomonadales incertae sedis</taxon>
        <taxon>Edaphochlamys</taxon>
    </lineage>
</organism>
<feature type="compositionally biased region" description="Low complexity" evidence="2">
    <location>
        <begin position="42"/>
        <end position="69"/>
    </location>
</feature>
<feature type="region of interest" description="Disordered" evidence="2">
    <location>
        <begin position="1"/>
        <end position="30"/>
    </location>
</feature>
<evidence type="ECO:0008006" key="7">
    <source>
        <dbReference type="Google" id="ProtNLM"/>
    </source>
</evidence>
<dbReference type="SUPFAM" id="SSF56300">
    <property type="entry name" value="Metallo-dependent phosphatases"/>
    <property type="match status" value="1"/>
</dbReference>
<keyword evidence="6" id="KW-1185">Reference proteome</keyword>
<dbReference type="EMBL" id="JAEHOE010000010">
    <property type="protein sequence ID" value="KAG2498517.1"/>
    <property type="molecule type" value="Genomic_DNA"/>
</dbReference>
<dbReference type="GO" id="GO:0016787">
    <property type="term" value="F:hydrolase activity"/>
    <property type="evidence" value="ECO:0007669"/>
    <property type="project" value="InterPro"/>
</dbReference>
<feature type="coiled-coil region" evidence="1">
    <location>
        <begin position="1343"/>
        <end position="1398"/>
    </location>
</feature>
<feature type="compositionally biased region" description="Low complexity" evidence="2">
    <location>
        <begin position="109"/>
        <end position="136"/>
    </location>
</feature>
<dbReference type="Pfam" id="PF02463">
    <property type="entry name" value="SMC_N"/>
    <property type="match status" value="1"/>
</dbReference>
<dbReference type="Pfam" id="PF00149">
    <property type="entry name" value="Metallophos"/>
    <property type="match status" value="1"/>
</dbReference>
<dbReference type="PANTHER" id="PTHR32114">
    <property type="entry name" value="ABC TRANSPORTER ABCH.3"/>
    <property type="match status" value="1"/>
</dbReference>
<dbReference type="PANTHER" id="PTHR32114:SF2">
    <property type="entry name" value="ABC TRANSPORTER ABCH.3"/>
    <property type="match status" value="1"/>
</dbReference>
<evidence type="ECO:0000259" key="3">
    <source>
        <dbReference type="Pfam" id="PF00149"/>
    </source>
</evidence>
<feature type="coiled-coil region" evidence="1">
    <location>
        <begin position="1166"/>
        <end position="1257"/>
    </location>
</feature>
<dbReference type="Gene3D" id="3.60.21.10">
    <property type="match status" value="1"/>
</dbReference>
<feature type="coiled-coil region" evidence="1">
    <location>
        <begin position="952"/>
        <end position="979"/>
    </location>
</feature>
<evidence type="ECO:0000256" key="2">
    <source>
        <dbReference type="SAM" id="MobiDB-lite"/>
    </source>
</evidence>
<dbReference type="OrthoDB" id="18797at2759"/>
<dbReference type="InterPro" id="IPR004843">
    <property type="entry name" value="Calcineurin-like_PHP"/>
</dbReference>
<dbReference type="SUPFAM" id="SSF52540">
    <property type="entry name" value="P-loop containing nucleoside triphosphate hydrolases"/>
    <property type="match status" value="1"/>
</dbReference>
<protein>
    <recommendedName>
        <fullName evidence="7">Calcineurin-like phosphoesterase domain-containing protein</fullName>
    </recommendedName>
</protein>
<accession>A0A835YBL6</accession>
<keyword evidence="1" id="KW-0175">Coiled coil</keyword>
<dbReference type="Proteomes" id="UP000612055">
    <property type="component" value="Unassembled WGS sequence"/>
</dbReference>
<feature type="region of interest" description="Disordered" evidence="2">
    <location>
        <begin position="42"/>
        <end position="216"/>
    </location>
</feature>
<dbReference type="InterPro" id="IPR027417">
    <property type="entry name" value="P-loop_NTPase"/>
</dbReference>
<feature type="compositionally biased region" description="Basic and acidic residues" evidence="2">
    <location>
        <begin position="1467"/>
        <end position="1482"/>
    </location>
</feature>
<reference evidence="5" key="1">
    <citation type="journal article" date="2020" name="bioRxiv">
        <title>Comparative genomics of Chlamydomonas.</title>
        <authorList>
            <person name="Craig R.J."/>
            <person name="Hasan A.R."/>
            <person name="Ness R.W."/>
            <person name="Keightley P.D."/>
        </authorList>
    </citation>
    <scope>NUCLEOTIDE SEQUENCE</scope>
    <source>
        <strain evidence="5">CCAP 11/70</strain>
    </source>
</reference>
<dbReference type="Gene3D" id="3.40.50.300">
    <property type="entry name" value="P-loop containing nucleotide triphosphate hydrolases"/>
    <property type="match status" value="2"/>
</dbReference>
<evidence type="ECO:0000259" key="4">
    <source>
        <dbReference type="Pfam" id="PF02463"/>
    </source>
</evidence>
<dbReference type="InterPro" id="IPR003395">
    <property type="entry name" value="RecF/RecN/SMC_N"/>
</dbReference>
<gene>
    <name evidence="5" type="ORF">HYH03_003768</name>
</gene>
<feature type="region of interest" description="Disordered" evidence="2">
    <location>
        <begin position="1452"/>
        <end position="1505"/>
    </location>
</feature>
<name>A0A835YBL6_9CHLO</name>